<protein>
    <submittedName>
        <fullName evidence="2">Uncharacterized protein</fullName>
    </submittedName>
</protein>
<proteinExistence type="predicted"/>
<organism evidence="2 3">
    <name type="scientific">Cymbomonas tetramitiformis</name>
    <dbReference type="NCBI Taxonomy" id="36881"/>
    <lineage>
        <taxon>Eukaryota</taxon>
        <taxon>Viridiplantae</taxon>
        <taxon>Chlorophyta</taxon>
        <taxon>Pyramimonadophyceae</taxon>
        <taxon>Pyramimonadales</taxon>
        <taxon>Pyramimonadaceae</taxon>
        <taxon>Cymbomonas</taxon>
    </lineage>
</organism>
<dbReference type="InterPro" id="IPR036259">
    <property type="entry name" value="MFS_trans_sf"/>
</dbReference>
<dbReference type="Proteomes" id="UP001190700">
    <property type="component" value="Unassembled WGS sequence"/>
</dbReference>
<keyword evidence="1" id="KW-1133">Transmembrane helix</keyword>
<evidence type="ECO:0000256" key="1">
    <source>
        <dbReference type="SAM" id="Phobius"/>
    </source>
</evidence>
<reference evidence="2 3" key="1">
    <citation type="journal article" date="2015" name="Genome Biol. Evol.">
        <title>Comparative Genomics of a Bacterivorous Green Alga Reveals Evolutionary Causalities and Consequences of Phago-Mixotrophic Mode of Nutrition.</title>
        <authorList>
            <person name="Burns J.A."/>
            <person name="Paasch A."/>
            <person name="Narechania A."/>
            <person name="Kim E."/>
        </authorList>
    </citation>
    <scope>NUCLEOTIDE SEQUENCE [LARGE SCALE GENOMIC DNA]</scope>
    <source>
        <strain evidence="2 3">PLY_AMNH</strain>
    </source>
</reference>
<evidence type="ECO:0000313" key="2">
    <source>
        <dbReference type="EMBL" id="KAK3285460.1"/>
    </source>
</evidence>
<accession>A0AAE0GW21</accession>
<comment type="caution">
    <text evidence="2">The sequence shown here is derived from an EMBL/GenBank/DDBJ whole genome shotgun (WGS) entry which is preliminary data.</text>
</comment>
<feature type="transmembrane region" description="Helical" evidence="1">
    <location>
        <begin position="280"/>
        <end position="299"/>
    </location>
</feature>
<feature type="transmembrane region" description="Helical" evidence="1">
    <location>
        <begin position="179"/>
        <end position="197"/>
    </location>
</feature>
<feature type="transmembrane region" description="Helical" evidence="1">
    <location>
        <begin position="209"/>
        <end position="230"/>
    </location>
</feature>
<dbReference type="EMBL" id="LGRX02001805">
    <property type="protein sequence ID" value="KAK3285460.1"/>
    <property type="molecule type" value="Genomic_DNA"/>
</dbReference>
<dbReference type="Gene3D" id="1.20.1250.20">
    <property type="entry name" value="MFS general substrate transporter like domains"/>
    <property type="match status" value="1"/>
</dbReference>
<feature type="transmembrane region" description="Helical" evidence="1">
    <location>
        <begin position="150"/>
        <end position="173"/>
    </location>
</feature>
<gene>
    <name evidence="2" type="ORF">CYMTET_6936</name>
</gene>
<dbReference type="SUPFAM" id="SSF103473">
    <property type="entry name" value="MFS general substrate transporter"/>
    <property type="match status" value="1"/>
</dbReference>
<keyword evidence="3" id="KW-1185">Reference proteome</keyword>
<dbReference type="AlphaFoldDB" id="A0AAE0GW21"/>
<evidence type="ECO:0000313" key="3">
    <source>
        <dbReference type="Proteomes" id="UP001190700"/>
    </source>
</evidence>
<name>A0AAE0GW21_9CHLO</name>
<feature type="transmembrane region" description="Helical" evidence="1">
    <location>
        <begin position="250"/>
        <end position="273"/>
    </location>
</feature>
<keyword evidence="1" id="KW-0472">Membrane</keyword>
<sequence>MSAITAPFFGVFLFSLGDNAPSIAASGVWLSAVAFALSNVKVAAPNFSDEPSSDTRELLARGNEQSAHNLSPIFEAKHTDEEESLDIINEERVSGNISLSQPVAQSSNEPQFGSYVIVATSMAAGAIFSKTVNSATNQILMFYAMDKFDVDAVTVSSVMTVGELGAFLLTILLQQKPDLTAPGGLYACVGLVASLLLQHFSKEEQSTSFEGFGLFAVGVVLTLTVMFQTLRLQFDPILLRHLNRDQAAMAFGKHTCALMLGDVIGMLLGSVAWDWNWKRIMLVPAIPLNLCSFSIMFWIHRYSRASLSEDTCDVVPDHKSGESVDVVVTMGSKAKL</sequence>
<keyword evidence="1" id="KW-0812">Transmembrane</keyword>